<proteinExistence type="predicted"/>
<evidence type="ECO:0000256" key="1">
    <source>
        <dbReference type="SAM" id="MobiDB-lite"/>
    </source>
</evidence>
<protein>
    <submittedName>
        <fullName evidence="2">Uncharacterized protein</fullName>
    </submittedName>
</protein>
<feature type="region of interest" description="Disordered" evidence="1">
    <location>
        <begin position="75"/>
        <end position="94"/>
    </location>
</feature>
<organism evidence="2 3">
    <name type="scientific">Liparis tanakae</name>
    <name type="common">Tanaka's snailfish</name>
    <dbReference type="NCBI Taxonomy" id="230148"/>
    <lineage>
        <taxon>Eukaryota</taxon>
        <taxon>Metazoa</taxon>
        <taxon>Chordata</taxon>
        <taxon>Craniata</taxon>
        <taxon>Vertebrata</taxon>
        <taxon>Euteleostomi</taxon>
        <taxon>Actinopterygii</taxon>
        <taxon>Neopterygii</taxon>
        <taxon>Teleostei</taxon>
        <taxon>Neoteleostei</taxon>
        <taxon>Acanthomorphata</taxon>
        <taxon>Eupercaria</taxon>
        <taxon>Perciformes</taxon>
        <taxon>Cottioidei</taxon>
        <taxon>Cottales</taxon>
        <taxon>Liparidae</taxon>
        <taxon>Liparis</taxon>
    </lineage>
</organism>
<dbReference type="EMBL" id="SRLO01000373">
    <property type="protein sequence ID" value="TNN58675.1"/>
    <property type="molecule type" value="Genomic_DNA"/>
</dbReference>
<gene>
    <name evidence="2" type="ORF">EYF80_031089</name>
</gene>
<evidence type="ECO:0000313" key="2">
    <source>
        <dbReference type="EMBL" id="TNN58675.1"/>
    </source>
</evidence>
<name>A0A4Z2GZZ2_9TELE</name>
<comment type="caution">
    <text evidence="2">The sequence shown here is derived from an EMBL/GenBank/DDBJ whole genome shotgun (WGS) entry which is preliminary data.</text>
</comment>
<reference evidence="2 3" key="1">
    <citation type="submission" date="2019-03" db="EMBL/GenBank/DDBJ databases">
        <title>First draft genome of Liparis tanakae, snailfish: a comprehensive survey of snailfish specific genes.</title>
        <authorList>
            <person name="Kim W."/>
            <person name="Song I."/>
            <person name="Jeong J.-H."/>
            <person name="Kim D."/>
            <person name="Kim S."/>
            <person name="Ryu S."/>
            <person name="Song J.Y."/>
            <person name="Lee S.K."/>
        </authorList>
    </citation>
    <scope>NUCLEOTIDE SEQUENCE [LARGE SCALE GENOMIC DNA]</scope>
    <source>
        <tissue evidence="2">Muscle</tissue>
    </source>
</reference>
<dbReference type="Proteomes" id="UP000314294">
    <property type="component" value="Unassembled WGS sequence"/>
</dbReference>
<accession>A0A4Z2GZZ2</accession>
<sequence>MLVQHGPLRWHCMLLHPLDVSVHRDILEELIGLMQRNTDMTFSVSQCFLKTPEEATPLPPTFAHTAVEPLNGALQVPREDPDLLSAEDIRSNHL</sequence>
<dbReference type="AlphaFoldDB" id="A0A4Z2GZZ2"/>
<evidence type="ECO:0000313" key="3">
    <source>
        <dbReference type="Proteomes" id="UP000314294"/>
    </source>
</evidence>
<keyword evidence="3" id="KW-1185">Reference proteome</keyword>
<feature type="compositionally biased region" description="Basic and acidic residues" evidence="1">
    <location>
        <begin position="77"/>
        <end position="94"/>
    </location>
</feature>